<protein>
    <submittedName>
        <fullName evidence="2">Uncharacterized protein</fullName>
    </submittedName>
</protein>
<sequence>MTADGTAPAAASPHSPRPAPTLPADVQLLGTASSGTEPGLAVLVAAVLVRLR</sequence>
<dbReference type="Proteomes" id="UP000663203">
    <property type="component" value="Chromosome"/>
</dbReference>
<dbReference type="GeneID" id="63187728"/>
<organism evidence="2 3">
    <name type="scientific">Haloterrigena alkaliphila</name>
    <dbReference type="NCBI Taxonomy" id="2816475"/>
    <lineage>
        <taxon>Archaea</taxon>
        <taxon>Methanobacteriati</taxon>
        <taxon>Methanobacteriota</taxon>
        <taxon>Stenosarchaea group</taxon>
        <taxon>Halobacteria</taxon>
        <taxon>Halobacteriales</taxon>
        <taxon>Natrialbaceae</taxon>
        <taxon>Haloterrigena</taxon>
    </lineage>
</organism>
<evidence type="ECO:0000256" key="1">
    <source>
        <dbReference type="SAM" id="MobiDB-lite"/>
    </source>
</evidence>
<gene>
    <name evidence="2" type="ORF">J0X25_10445</name>
</gene>
<dbReference type="KEGG" id="hakz:J0X25_10445"/>
<evidence type="ECO:0000313" key="3">
    <source>
        <dbReference type="Proteomes" id="UP000663203"/>
    </source>
</evidence>
<feature type="region of interest" description="Disordered" evidence="1">
    <location>
        <begin position="1"/>
        <end position="34"/>
    </location>
</feature>
<dbReference type="AlphaFoldDB" id="A0A8A2V7H1"/>
<dbReference type="RefSeq" id="WP_207287458.1">
    <property type="nucleotide sequence ID" value="NZ_CP071462.1"/>
</dbReference>
<proteinExistence type="predicted"/>
<evidence type="ECO:0000313" key="2">
    <source>
        <dbReference type="EMBL" id="QSW97839.1"/>
    </source>
</evidence>
<name>A0A8A2V7H1_9EURY</name>
<keyword evidence="3" id="KW-1185">Reference proteome</keyword>
<reference evidence="2 3" key="1">
    <citation type="submission" date="2021-03" db="EMBL/GenBank/DDBJ databases">
        <title>Haloterrigena longa sp. nov. and Haloterrigena limicola sp. nov., extremely halophilic archaea isolated from a salt lake.</title>
        <authorList>
            <person name="Henglin C."/>
        </authorList>
    </citation>
    <scope>NUCLEOTIDE SEQUENCE [LARGE SCALE GENOMIC DNA]</scope>
    <source>
        <strain evidence="2 3">KZCA68</strain>
    </source>
</reference>
<accession>A0A8A2V7H1</accession>
<dbReference type="EMBL" id="CP071462">
    <property type="protein sequence ID" value="QSW97839.1"/>
    <property type="molecule type" value="Genomic_DNA"/>
</dbReference>